<organism evidence="9 10">
    <name type="scientific">Croceimicrobium hydrocarbonivorans</name>
    <dbReference type="NCBI Taxonomy" id="2761580"/>
    <lineage>
        <taxon>Bacteria</taxon>
        <taxon>Pseudomonadati</taxon>
        <taxon>Bacteroidota</taxon>
        <taxon>Flavobacteriia</taxon>
        <taxon>Flavobacteriales</taxon>
        <taxon>Owenweeksiaceae</taxon>
        <taxon>Croceimicrobium</taxon>
    </lineage>
</organism>
<dbReference type="KEGG" id="chyd:H4K34_13825"/>
<keyword evidence="3" id="KW-0378">Hydrolase</keyword>
<feature type="coiled-coil region" evidence="6">
    <location>
        <begin position="372"/>
        <end position="407"/>
    </location>
</feature>
<evidence type="ECO:0000256" key="1">
    <source>
        <dbReference type="ARBA" id="ARBA00007913"/>
    </source>
</evidence>
<dbReference type="InterPro" id="IPR027417">
    <property type="entry name" value="P-loop_NTPase"/>
</dbReference>
<dbReference type="InterPro" id="IPR041679">
    <property type="entry name" value="DNA2/NAM7-like_C"/>
</dbReference>
<sequence>MKSIPKAKALYSYFRDCYEADNRNLNIRSVFQSRYKLKHFVGGTEEVLEKKQRFSAFDHPKIDEVKEQLLLYSLEMGLYYGAFFLLGMDRSGFQRSSKIASPLFLIPAHLMEGEEAVLDLGWDQLIINAEALRLLDLKNESKGHDEFLAKAEMILSQDGGVYSIKALLEEFYQNLDTEALVEWPVLWKSSKIQSTLKEIQLKDPFKVVPAAAYLLLEKNQNSLGVLQDLEFMAQSNAYPEVLKNLLEAQTLKKPKLESWFRYQLNREQYKALQNTFQYPGSVIIGPPGTGKSYTIAAITAEAIAQGKSIMIASKTKSAVEVVRGILESKYDLKDYLIQSSGHGYRRSLLTRVRRFLQGIERRPGLSTNLTNLTEIDNQMKASEKAYQKELERELRRLELEKPKSKKSLKNSIEKLWLSNAFRTYDLYLQHYLESLEIRKDIDKRIKKYSDQKIHLNRFQHRNSHRNAIAAYEQALESESFTESKKRMQELNYSKLLNIFPIWLVHLPELNNVLPQQLELFDLLIIDEASQVDLALALPAIYRAKHSCIVGDPNQLRHYSFLSQNKQAQLQKKYGLSPDTNFDYRNRSILDFFLSQLAEQDQLSFLREHFRSSPDIIEFSNKEFYAGQLEVLKSGPQHQQEDAIELHPCDGERNKDGVNEIEGEALISKLKALKSEYKYQALKPSIGVLSPFSAQVSWLKTRVAEEFNRDFIQGHDLWIGGPYHFQGSEREIMLISFALDDKAHSAAFTHLNKAEVFNVSVTRAISKQIVFHSLSTVPSSSEHLLHRYLHFLKNRHKVARPAPEHDQFLAEIIEFLKGLETCESIHPAHPIAGMILDLIIKYKDKHIFIDLIGYPGDYALGFHMERYQTLSRIGIQSLPVFYSHWSRMPDEARKSLVKALYELSK</sequence>
<comment type="similarity">
    <text evidence="1">Belongs to the DNA2/NAM7 helicase family.</text>
</comment>
<dbReference type="GO" id="GO:0005524">
    <property type="term" value="F:ATP binding"/>
    <property type="evidence" value="ECO:0007669"/>
    <property type="project" value="UniProtKB-KW"/>
</dbReference>
<dbReference type="RefSeq" id="WP_210757979.1">
    <property type="nucleotide sequence ID" value="NZ_CP060139.1"/>
</dbReference>
<protein>
    <submittedName>
        <fullName evidence="9">ATP-binding protein</fullName>
    </submittedName>
</protein>
<evidence type="ECO:0000256" key="5">
    <source>
        <dbReference type="ARBA" id="ARBA00022840"/>
    </source>
</evidence>
<evidence type="ECO:0000256" key="4">
    <source>
        <dbReference type="ARBA" id="ARBA00022806"/>
    </source>
</evidence>
<dbReference type="CDD" id="cd18808">
    <property type="entry name" value="SF1_C_Upf1"/>
    <property type="match status" value="1"/>
</dbReference>
<dbReference type="InterPro" id="IPR041677">
    <property type="entry name" value="DNA2/NAM7_AAA_11"/>
</dbReference>
<keyword evidence="10" id="KW-1185">Reference proteome</keyword>
<accession>A0A7H0VCK0</accession>
<evidence type="ECO:0000256" key="6">
    <source>
        <dbReference type="SAM" id="Coils"/>
    </source>
</evidence>
<dbReference type="Proteomes" id="UP000516305">
    <property type="component" value="Chromosome"/>
</dbReference>
<evidence type="ECO:0000259" key="8">
    <source>
        <dbReference type="Pfam" id="PF13087"/>
    </source>
</evidence>
<dbReference type="GO" id="GO:0043139">
    <property type="term" value="F:5'-3' DNA helicase activity"/>
    <property type="evidence" value="ECO:0007669"/>
    <property type="project" value="TreeGrafter"/>
</dbReference>
<keyword evidence="4" id="KW-0347">Helicase</keyword>
<gene>
    <name evidence="9" type="ORF">H4K34_13825</name>
</gene>
<feature type="domain" description="DNA2/NAM7 helicase-like C-terminal" evidence="8">
    <location>
        <begin position="596"/>
        <end position="770"/>
    </location>
</feature>
<dbReference type="AlphaFoldDB" id="A0A7H0VCK0"/>
<dbReference type="InterPro" id="IPR047187">
    <property type="entry name" value="SF1_C_Upf1"/>
</dbReference>
<name>A0A7H0VCK0_9FLAO</name>
<dbReference type="EMBL" id="CP060139">
    <property type="protein sequence ID" value="QNR23448.1"/>
    <property type="molecule type" value="Genomic_DNA"/>
</dbReference>
<feature type="domain" description="DNA2/NAM7 helicase helicase" evidence="7">
    <location>
        <begin position="263"/>
        <end position="555"/>
    </location>
</feature>
<dbReference type="GO" id="GO:0016787">
    <property type="term" value="F:hydrolase activity"/>
    <property type="evidence" value="ECO:0007669"/>
    <property type="project" value="UniProtKB-KW"/>
</dbReference>
<keyword evidence="5 9" id="KW-0067">ATP-binding</keyword>
<dbReference type="PANTHER" id="PTHR43788">
    <property type="entry name" value="DNA2/NAM7 HELICASE FAMILY MEMBER"/>
    <property type="match status" value="1"/>
</dbReference>
<evidence type="ECO:0000256" key="3">
    <source>
        <dbReference type="ARBA" id="ARBA00022801"/>
    </source>
</evidence>
<keyword evidence="2" id="KW-0547">Nucleotide-binding</keyword>
<evidence type="ECO:0000259" key="7">
    <source>
        <dbReference type="Pfam" id="PF13086"/>
    </source>
</evidence>
<evidence type="ECO:0000313" key="9">
    <source>
        <dbReference type="EMBL" id="QNR23448.1"/>
    </source>
</evidence>
<dbReference type="PANTHER" id="PTHR43788:SF8">
    <property type="entry name" value="DNA-BINDING PROTEIN SMUBP-2"/>
    <property type="match status" value="1"/>
</dbReference>
<dbReference type="SUPFAM" id="SSF52540">
    <property type="entry name" value="P-loop containing nucleoside triphosphate hydrolases"/>
    <property type="match status" value="1"/>
</dbReference>
<evidence type="ECO:0000313" key="10">
    <source>
        <dbReference type="Proteomes" id="UP000516305"/>
    </source>
</evidence>
<dbReference type="Pfam" id="PF13087">
    <property type="entry name" value="AAA_12"/>
    <property type="match status" value="1"/>
</dbReference>
<dbReference type="Pfam" id="PF13086">
    <property type="entry name" value="AAA_11"/>
    <property type="match status" value="1"/>
</dbReference>
<proteinExistence type="inferred from homology"/>
<dbReference type="Gene3D" id="3.40.50.300">
    <property type="entry name" value="P-loop containing nucleotide triphosphate hydrolases"/>
    <property type="match status" value="2"/>
</dbReference>
<dbReference type="InterPro" id="IPR050534">
    <property type="entry name" value="Coronavir_polyprotein_1ab"/>
</dbReference>
<keyword evidence="6" id="KW-0175">Coiled coil</keyword>
<evidence type="ECO:0000256" key="2">
    <source>
        <dbReference type="ARBA" id="ARBA00022741"/>
    </source>
</evidence>
<reference evidence="9 10" key="1">
    <citation type="submission" date="2020-08" db="EMBL/GenBank/DDBJ databases">
        <title>Croceimicrobium hydrocarbonivorans gen. nov., sp. nov., a novel marine bacterium isolated from a bacterial consortium that degrades polyethylene terephthalate.</title>
        <authorList>
            <person name="Liu R."/>
        </authorList>
    </citation>
    <scope>NUCLEOTIDE SEQUENCE [LARGE SCALE GENOMIC DNA]</scope>
    <source>
        <strain evidence="9 10">A20-9</strain>
    </source>
</reference>